<organism evidence="2 3">
    <name type="scientific">Kerstersia gyiorum</name>
    <dbReference type="NCBI Taxonomy" id="206506"/>
    <lineage>
        <taxon>Bacteria</taxon>
        <taxon>Pseudomonadati</taxon>
        <taxon>Pseudomonadota</taxon>
        <taxon>Betaproteobacteria</taxon>
        <taxon>Burkholderiales</taxon>
        <taxon>Alcaligenaceae</taxon>
        <taxon>Kerstersia</taxon>
    </lineage>
</organism>
<sequence>MTLGAATLCALLPALAHSDASVKVTHLTSFHYGGENETSQDGSAKGWPNIRYPSSPPLMATHPASGRAFLFGGSNGADYNFIQSVGLWWMPASPGHYERLQTSTNKIFGQIPGTPIQSPSGHIYGLIVSQFADTYPNFADDGIDCTGEKMAQCLEKTESFQRDGRTYSYFTSNHSGLVGKGLLFRTDFDGTNLQVIESSMGQLNIPNGVLILDAEENLYGLDLGPSGNGRIFKFDASGGFHSLYEFGLAPNGKPQVPNGMILGSDGKLYGVTAYPRGLPMHPDTPTAPDTPVGAIFSIDPASPTPANTFKVLHTITLAEGEINTDPARHTPQHIGLNWLVEGGDGWLYGTTSLPTCQYWGHDYRPLQGFDRYIEMETPLCGSQTVYETDENSDFSALYDGPMPHGAAYRISKDGSSGLQILHAFSYTDGSTPRGPMALGQDGLIYGTTISGGANRQWLDTTGLRSGIPRYGKVSQEKPPRRTCEYFRGNGIPYSACQEYEASGLPGLYRQLYETMYARNGALYRITPGNISVDSNDKVTQSGFELVHSFRHEVDGRRPLGVAAGADGRLYGTTLSGGRGFVTGRNVTWHSDDNGTAFMADLAGNTPDADITLTFTPSEISLGDKTTVTWTSFQARDCVASWRTDSQGNWQAVPDSDSEELSPPSGTYFHTLQCIDAVKGGQIATTATLYVNAPVAGRDGNHTEYGNGGGGGSLPWELPLLLAPALLARRRQA</sequence>
<gene>
    <name evidence="2" type="ORF">AAV32_16765</name>
</gene>
<dbReference type="InterPro" id="IPR022519">
    <property type="entry name" value="Gloeo/Verruco_rpt"/>
</dbReference>
<dbReference type="Gene3D" id="2.120.10.30">
    <property type="entry name" value="TolB, C-terminal domain"/>
    <property type="match status" value="1"/>
</dbReference>
<accession>A0A171KNB7</accession>
<feature type="chain" id="PRO_5007908543" evidence="1">
    <location>
        <begin position="17"/>
        <end position="732"/>
    </location>
</feature>
<dbReference type="PATRIC" id="fig|206506.3.peg.3571"/>
<evidence type="ECO:0000313" key="3">
    <source>
        <dbReference type="Proteomes" id="UP000078084"/>
    </source>
</evidence>
<dbReference type="STRING" id="206506.AAV32_16765"/>
<proteinExistence type="predicted"/>
<protein>
    <submittedName>
        <fullName evidence="2">Uncharacterized protein</fullName>
    </submittedName>
</protein>
<dbReference type="Proteomes" id="UP000078084">
    <property type="component" value="Unassembled WGS sequence"/>
</dbReference>
<dbReference type="AlphaFoldDB" id="A0A171KNB7"/>
<dbReference type="NCBIfam" id="TIGR03803">
    <property type="entry name" value="Gloeo_Verruco"/>
    <property type="match status" value="2"/>
</dbReference>
<keyword evidence="1" id="KW-0732">Signal</keyword>
<dbReference type="InterPro" id="IPR011042">
    <property type="entry name" value="6-blade_b-propeller_TolB-like"/>
</dbReference>
<evidence type="ECO:0000256" key="1">
    <source>
        <dbReference type="SAM" id="SignalP"/>
    </source>
</evidence>
<feature type="signal peptide" evidence="1">
    <location>
        <begin position="1"/>
        <end position="16"/>
    </location>
</feature>
<comment type="caution">
    <text evidence="2">The sequence shown here is derived from an EMBL/GenBank/DDBJ whole genome shotgun (WGS) entry which is preliminary data.</text>
</comment>
<dbReference type="EMBL" id="LBNE01000016">
    <property type="protein sequence ID" value="KKO70384.1"/>
    <property type="molecule type" value="Genomic_DNA"/>
</dbReference>
<name>A0A171KNB7_9BURK</name>
<evidence type="ECO:0000313" key="2">
    <source>
        <dbReference type="EMBL" id="KKO70384.1"/>
    </source>
</evidence>
<dbReference type="SUPFAM" id="SSF63829">
    <property type="entry name" value="Calcium-dependent phosphotriesterase"/>
    <property type="match status" value="1"/>
</dbReference>
<keyword evidence="3" id="KW-1185">Reference proteome</keyword>
<reference evidence="2 3" key="1">
    <citation type="submission" date="2015-04" db="EMBL/GenBank/DDBJ databases">
        <title>Genome sequence of Kerstersia gyiorum CG1.</title>
        <authorList>
            <person name="Greninger A.L."/>
            <person name="Kozyreva V."/>
            <person name="Chaturvedi V."/>
        </authorList>
    </citation>
    <scope>NUCLEOTIDE SEQUENCE [LARGE SCALE GENOMIC DNA]</scope>
    <source>
        <strain evidence="2 3">CG1</strain>
    </source>
</reference>